<dbReference type="PANTHER" id="PTHR21075">
    <property type="entry name" value="ANAEROBIC RIBONUCLEOSIDE-TRIPHOSPHATE REDUCTASE"/>
    <property type="match status" value="1"/>
</dbReference>
<accession>A0A1B3SLQ6</accession>
<dbReference type="OrthoDB" id="9804622at2"/>
<keyword evidence="2" id="KW-1185">Reference proteome</keyword>
<dbReference type="Gene3D" id="3.20.70.20">
    <property type="match status" value="1"/>
</dbReference>
<dbReference type="GO" id="GO:0006260">
    <property type="term" value="P:DNA replication"/>
    <property type="evidence" value="ECO:0007669"/>
    <property type="project" value="InterPro"/>
</dbReference>
<dbReference type="EMBL" id="CP017015">
    <property type="protein sequence ID" value="AOG60869.1"/>
    <property type="molecule type" value="Genomic_DNA"/>
</dbReference>
<gene>
    <name evidence="1" type="primary">nrdD</name>
    <name evidence="1" type="ORF">SHELI_v1c09200</name>
</gene>
<dbReference type="Pfam" id="PF13597">
    <property type="entry name" value="NRDD"/>
    <property type="match status" value="1"/>
</dbReference>
<dbReference type="AlphaFoldDB" id="A0A1B3SLQ6"/>
<dbReference type="PATRIC" id="fig|216938.3.peg.935"/>
<reference evidence="1 2" key="1">
    <citation type="submission" date="2016-08" db="EMBL/GenBank/DDBJ databases">
        <title>Complete genome sequence of Spiroplasma helicoides TABS-2 (DSM 22551).</title>
        <authorList>
            <person name="Shen W.-Y."/>
            <person name="Lo W.-S."/>
            <person name="Lai Y.-C."/>
            <person name="Kuo C.-H."/>
        </authorList>
    </citation>
    <scope>NUCLEOTIDE SEQUENCE [LARGE SCALE GENOMIC DNA]</scope>
    <source>
        <strain evidence="1 2">TABS-2</strain>
    </source>
</reference>
<dbReference type="RefSeq" id="WP_069117133.1">
    <property type="nucleotide sequence ID" value="NZ_CP017015.1"/>
</dbReference>
<dbReference type="InterPro" id="IPR012833">
    <property type="entry name" value="NrdD"/>
</dbReference>
<dbReference type="PANTHER" id="PTHR21075:SF0">
    <property type="entry name" value="ANAEROBIC RIBONUCLEOSIDE-TRIPHOSPHATE REDUCTASE"/>
    <property type="match status" value="1"/>
</dbReference>
<dbReference type="SUPFAM" id="SSF51998">
    <property type="entry name" value="PFL-like glycyl radical enzymes"/>
    <property type="match status" value="1"/>
</dbReference>
<proteinExistence type="predicted"/>
<dbReference type="Proteomes" id="UP000094378">
    <property type="component" value="Chromosome"/>
</dbReference>
<name>A0A1B3SLQ6_9MOLU</name>
<dbReference type="GO" id="GO:0031250">
    <property type="term" value="C:anaerobic ribonucleoside-triphosphate reductase complex"/>
    <property type="evidence" value="ECO:0007669"/>
    <property type="project" value="TreeGrafter"/>
</dbReference>
<organism evidence="1 2">
    <name type="scientific">Spiroplasma helicoides</name>
    <dbReference type="NCBI Taxonomy" id="216938"/>
    <lineage>
        <taxon>Bacteria</taxon>
        <taxon>Bacillati</taxon>
        <taxon>Mycoplasmatota</taxon>
        <taxon>Mollicutes</taxon>
        <taxon>Entomoplasmatales</taxon>
        <taxon>Spiroplasmataceae</taxon>
        <taxon>Spiroplasma</taxon>
    </lineage>
</organism>
<dbReference type="GO" id="GO:0008998">
    <property type="term" value="F:ribonucleoside-triphosphate reductase (thioredoxin) activity"/>
    <property type="evidence" value="ECO:0007669"/>
    <property type="project" value="InterPro"/>
</dbReference>
<protein>
    <submittedName>
        <fullName evidence="1">Ribonucleoside-triphosphate reductase</fullName>
    </submittedName>
</protein>
<dbReference type="GO" id="GO:0004748">
    <property type="term" value="F:ribonucleoside-diphosphate reductase activity, thioredoxin disulfide as acceptor"/>
    <property type="evidence" value="ECO:0007669"/>
    <property type="project" value="TreeGrafter"/>
</dbReference>
<dbReference type="STRING" id="216938.SHELI_v1c09200"/>
<evidence type="ECO:0000313" key="2">
    <source>
        <dbReference type="Proteomes" id="UP000094378"/>
    </source>
</evidence>
<dbReference type="GO" id="GO:0009265">
    <property type="term" value="P:2'-deoxyribonucleotide biosynthetic process"/>
    <property type="evidence" value="ECO:0007669"/>
    <property type="project" value="TreeGrafter"/>
</dbReference>
<sequence>MKKVNQNKNDNAANRNSYVGSIYNIGEKNIKTNVLNSLDPKWKQMHEKGYIHIHDLDAYGLTYNCLTFDLLNCFPYEKFKGYNSATTIILVFDFLKDLFEKMGNEQSGGMSLANFDNDLAEIFEKMDVNYIENEEIFKASISSLINWCSQTYTRMGQTSYYVTLNIGLAKNDFARFLAKTLINQFNNSGDLIYKPNIVFKVKEGINRNPKDKNYDLLMESLKCSSKKMIPTYLLCDSKMESDNNPELLSVMGCRTRVYENIYDTKGAVGRSNIANISINLPRIALETMENKSTESIEYNFDLAYKKWEEIAKITGDILVDRFNKTCLANKSFFPTNLAYKLWCKDMNINDLNEVFKNGTLSIGFIGLSEFVEILANQKYWINERVYQLTLDFVEKMRVFINELMYEKKLNFSLLATNGELISGRFVDLDKKTFNSRVFEKGFYTNSFHIEVDSLLPAYKKIELEGPFHQYSNGGSITYVELNEAPIGNEEGLKDLLEIAIKADVRYLGYNFKKDVCASCGVSGNFDVCSECKSVDIIRVRRVSGYLEIQDYFTKGKLYESKQRKKN</sequence>
<evidence type="ECO:0000313" key="1">
    <source>
        <dbReference type="EMBL" id="AOG60869.1"/>
    </source>
</evidence>
<dbReference type="KEGG" id="shj:SHELI_v1c09200"/>